<reference evidence="3 4" key="1">
    <citation type="journal article" date="2020" name="Mol. Plant">
        <title>The Chromosome-Based Rubber Tree Genome Provides New Insights into Spurge Genome Evolution and Rubber Biosynthesis.</title>
        <authorList>
            <person name="Liu J."/>
            <person name="Shi C."/>
            <person name="Shi C.C."/>
            <person name="Li W."/>
            <person name="Zhang Q.J."/>
            <person name="Zhang Y."/>
            <person name="Li K."/>
            <person name="Lu H.F."/>
            <person name="Shi C."/>
            <person name="Zhu S.T."/>
            <person name="Xiao Z.Y."/>
            <person name="Nan H."/>
            <person name="Yue Y."/>
            <person name="Zhu X.G."/>
            <person name="Wu Y."/>
            <person name="Hong X.N."/>
            <person name="Fan G.Y."/>
            <person name="Tong Y."/>
            <person name="Zhang D."/>
            <person name="Mao C.L."/>
            <person name="Liu Y.L."/>
            <person name="Hao S.J."/>
            <person name="Liu W.Q."/>
            <person name="Lv M.Q."/>
            <person name="Zhang H.B."/>
            <person name="Liu Y."/>
            <person name="Hu-Tang G.R."/>
            <person name="Wang J.P."/>
            <person name="Wang J.H."/>
            <person name="Sun Y.H."/>
            <person name="Ni S.B."/>
            <person name="Chen W.B."/>
            <person name="Zhang X.C."/>
            <person name="Jiao Y.N."/>
            <person name="Eichler E.E."/>
            <person name="Li G.H."/>
            <person name="Liu X."/>
            <person name="Gao L.Z."/>
        </authorList>
    </citation>
    <scope>NUCLEOTIDE SEQUENCE [LARGE SCALE GENOMIC DNA]</scope>
    <source>
        <strain evidence="4">cv. GT1</strain>
        <tissue evidence="3">Leaf</tissue>
    </source>
</reference>
<dbReference type="EMBL" id="JAAGAX010000005">
    <property type="protein sequence ID" value="KAF2316465.1"/>
    <property type="molecule type" value="Genomic_DNA"/>
</dbReference>
<gene>
    <name evidence="3" type="ORF">GH714_041806</name>
</gene>
<feature type="region of interest" description="Disordered" evidence="1">
    <location>
        <begin position="32"/>
        <end position="72"/>
    </location>
</feature>
<keyword evidence="4" id="KW-1185">Reference proteome</keyword>
<comment type="caution">
    <text evidence="3">The sequence shown here is derived from an EMBL/GenBank/DDBJ whole genome shotgun (WGS) entry which is preliminary data.</text>
</comment>
<name>A0A6A6MV55_HEVBR</name>
<organism evidence="3 4">
    <name type="scientific">Hevea brasiliensis</name>
    <name type="common">Para rubber tree</name>
    <name type="synonym">Siphonia brasiliensis</name>
    <dbReference type="NCBI Taxonomy" id="3981"/>
    <lineage>
        <taxon>Eukaryota</taxon>
        <taxon>Viridiplantae</taxon>
        <taxon>Streptophyta</taxon>
        <taxon>Embryophyta</taxon>
        <taxon>Tracheophyta</taxon>
        <taxon>Spermatophyta</taxon>
        <taxon>Magnoliopsida</taxon>
        <taxon>eudicotyledons</taxon>
        <taxon>Gunneridae</taxon>
        <taxon>Pentapetalae</taxon>
        <taxon>rosids</taxon>
        <taxon>fabids</taxon>
        <taxon>Malpighiales</taxon>
        <taxon>Euphorbiaceae</taxon>
        <taxon>Crotonoideae</taxon>
        <taxon>Micrandreae</taxon>
        <taxon>Hevea</taxon>
    </lineage>
</organism>
<evidence type="ECO:0000256" key="1">
    <source>
        <dbReference type="SAM" id="MobiDB-lite"/>
    </source>
</evidence>
<feature type="domain" description="DUF7950" evidence="2">
    <location>
        <begin position="87"/>
        <end position="191"/>
    </location>
</feature>
<dbReference type="AlphaFoldDB" id="A0A6A6MV55"/>
<proteinExistence type="predicted"/>
<dbReference type="Proteomes" id="UP000467840">
    <property type="component" value="Chromosome 15"/>
</dbReference>
<sequence length="195" mass="21906">MDGGERWRMIRWAGGTQDKTIIDQIMLRFRPIAPKPATGRSSDGGDGSKKEIGTGVVGDSGERDGHKRLHGRSGVRVYGRGESEVSKKDTRPGFISDGSNRVRWVNGAYQSMVSVMKEKENEGQGQSGEIMVWLVTKEKLIPYMYSCAFTCWVRLQYAWKEKKYSSQMVPCDVWRMDCGGFAWRLDVEAALGLGR</sequence>
<accession>A0A6A6MV55</accession>
<dbReference type="Pfam" id="PF25821">
    <property type="entry name" value="DUF7950"/>
    <property type="match status" value="1"/>
</dbReference>
<evidence type="ECO:0000313" key="4">
    <source>
        <dbReference type="Proteomes" id="UP000467840"/>
    </source>
</evidence>
<dbReference type="PANTHER" id="PTHR33595">
    <property type="entry name" value="VON WILLEBRAND FACTOR A DOMAIN PROTEIN"/>
    <property type="match status" value="1"/>
</dbReference>
<dbReference type="PANTHER" id="PTHR33595:SF26">
    <property type="entry name" value="(RAPE) HYPOTHETICAL PROTEIN"/>
    <property type="match status" value="1"/>
</dbReference>
<evidence type="ECO:0000259" key="2">
    <source>
        <dbReference type="Pfam" id="PF25821"/>
    </source>
</evidence>
<evidence type="ECO:0000313" key="3">
    <source>
        <dbReference type="EMBL" id="KAF2316465.1"/>
    </source>
</evidence>
<protein>
    <recommendedName>
        <fullName evidence="2">DUF7950 domain-containing protein</fullName>
    </recommendedName>
</protein>
<dbReference type="InterPro" id="IPR057710">
    <property type="entry name" value="DUF7950"/>
</dbReference>